<dbReference type="EMBL" id="QUZT01000028">
    <property type="protein sequence ID" value="TFY93022.1"/>
    <property type="molecule type" value="Genomic_DNA"/>
</dbReference>
<feature type="signal peptide" evidence="1">
    <location>
        <begin position="1"/>
        <end position="20"/>
    </location>
</feature>
<dbReference type="Proteomes" id="UP000297734">
    <property type="component" value="Unassembled WGS sequence"/>
</dbReference>
<evidence type="ECO:0000256" key="1">
    <source>
        <dbReference type="SAM" id="SignalP"/>
    </source>
</evidence>
<dbReference type="AlphaFoldDB" id="A0A4Z0B1S4"/>
<reference evidence="3 4" key="1">
    <citation type="journal article" date="2019" name="Syst. Appl. Microbiol.">
        <title>New species of pathogenic Pseudomonas isolated from citrus in Tunisia: Proposal of Pseudomonas kairouanensis sp. nov. and Pseudomonas nabeulensis sp. nov.</title>
        <authorList>
            <person name="Oueslati M."/>
            <person name="Mulet M."/>
            <person name="Gomila M."/>
            <person name="Berge O."/>
            <person name="Hajlaoui M.R."/>
            <person name="Lalucat J."/>
            <person name="Sadfi-Zouaoui N."/>
            <person name="Garcia-Valdes E."/>
        </authorList>
    </citation>
    <scope>NUCLEOTIDE SEQUENCE [LARGE SCALE GENOMIC DNA]</scope>
    <source>
        <strain evidence="3 4">E10B</strain>
    </source>
</reference>
<evidence type="ECO:0000259" key="2">
    <source>
        <dbReference type="Pfam" id="PF14488"/>
    </source>
</evidence>
<protein>
    <submittedName>
        <fullName evidence="3">DUF4434 family protein</fullName>
    </submittedName>
</protein>
<proteinExistence type="predicted"/>
<dbReference type="OrthoDB" id="7344472at2"/>
<dbReference type="Pfam" id="PF14488">
    <property type="entry name" value="DUF4434"/>
    <property type="match status" value="1"/>
</dbReference>
<keyword evidence="4" id="KW-1185">Reference proteome</keyword>
<keyword evidence="1" id="KW-0732">Signal</keyword>
<dbReference type="NCBIfam" id="NF007404">
    <property type="entry name" value="PRK09936.1"/>
    <property type="match status" value="1"/>
</dbReference>
<evidence type="ECO:0000313" key="3">
    <source>
        <dbReference type="EMBL" id="TFY93022.1"/>
    </source>
</evidence>
<organism evidence="3 4">
    <name type="scientific">Pseudomonas nabeulensis</name>
    <dbReference type="NCBI Taxonomy" id="2293833"/>
    <lineage>
        <taxon>Bacteria</taxon>
        <taxon>Pseudomonadati</taxon>
        <taxon>Pseudomonadota</taxon>
        <taxon>Gammaproteobacteria</taxon>
        <taxon>Pseudomonadales</taxon>
        <taxon>Pseudomonadaceae</taxon>
        <taxon>Pseudomonas</taxon>
    </lineage>
</organism>
<comment type="caution">
    <text evidence="3">The sequence shown here is derived from an EMBL/GenBank/DDBJ whole genome shotgun (WGS) entry which is preliminary data.</text>
</comment>
<gene>
    <name evidence="3" type="ORF">DYL61_15825</name>
</gene>
<accession>A0A4Z0B1S4</accession>
<sequence length="290" mass="31897">MKRLMLVVCLLMVAVQAAFAGPRVFYQPLDSDAAITARQWQQVWQATANSGADTVIVQWTAYGDGAQFGGAQGWLANSLREAHAQGLKLVLGLYMDPAYYQRIQELDSAGLAAYWRAQLGRSLAQQQRVRDEWKLPVTGWYVPMELDDLHFLAIDRRTELQRQLVDLSKKLDAPLHISAFSAGKLAPAVYGNWLGELAAAGIHPWAQDGAGTGRLPPLVRNAYLGALPCSVGVVHEAFRQTSREGQPFHAEPARPALASGCHPNAVFALRYLPQGKPLLDTVKDKHVQDH</sequence>
<dbReference type="Gene3D" id="3.20.20.80">
    <property type="entry name" value="Glycosidases"/>
    <property type="match status" value="1"/>
</dbReference>
<dbReference type="RefSeq" id="WP_135309094.1">
    <property type="nucleotide sequence ID" value="NZ_QUZT01000028.1"/>
</dbReference>
<feature type="chain" id="PRO_5021388216" evidence="1">
    <location>
        <begin position="21"/>
        <end position="290"/>
    </location>
</feature>
<feature type="domain" description="DUF4434" evidence="2">
    <location>
        <begin position="25"/>
        <end position="224"/>
    </location>
</feature>
<dbReference type="InterPro" id="IPR027849">
    <property type="entry name" value="DUF4434"/>
</dbReference>
<evidence type="ECO:0000313" key="4">
    <source>
        <dbReference type="Proteomes" id="UP000297734"/>
    </source>
</evidence>
<name>A0A4Z0B1S4_9PSED</name>